<protein>
    <submittedName>
        <fullName evidence="2">Uncharacterized protein</fullName>
    </submittedName>
</protein>
<feature type="region of interest" description="Disordered" evidence="1">
    <location>
        <begin position="80"/>
        <end position="108"/>
    </location>
</feature>
<sequence length="108" mass="11742">MPSTSSSNPVSILMKNKKSENDSNQTFLISATLSNFITNQRHADNTDFVQSLIEFISYHAMPNSFHNPLFLASQATAPSSIKQTIPTSNTNRSTSTVDGLSSEGQAMD</sequence>
<evidence type="ECO:0000313" key="3">
    <source>
        <dbReference type="Proteomes" id="UP001431783"/>
    </source>
</evidence>
<comment type="caution">
    <text evidence="2">The sequence shown here is derived from an EMBL/GenBank/DDBJ whole genome shotgun (WGS) entry which is preliminary data.</text>
</comment>
<reference evidence="2 3" key="1">
    <citation type="submission" date="2023-03" db="EMBL/GenBank/DDBJ databases">
        <title>Genome insight into feeding habits of ladybird beetles.</title>
        <authorList>
            <person name="Li H.-S."/>
            <person name="Huang Y.-H."/>
            <person name="Pang H."/>
        </authorList>
    </citation>
    <scope>NUCLEOTIDE SEQUENCE [LARGE SCALE GENOMIC DNA]</scope>
    <source>
        <strain evidence="2">SYSU_2023b</strain>
        <tissue evidence="2">Whole body</tissue>
    </source>
</reference>
<keyword evidence="3" id="KW-1185">Reference proteome</keyword>
<dbReference type="EMBL" id="JARQZJ010000136">
    <property type="protein sequence ID" value="KAK9892613.1"/>
    <property type="molecule type" value="Genomic_DNA"/>
</dbReference>
<dbReference type="AlphaFoldDB" id="A0AAW1VBN8"/>
<accession>A0AAW1VBN8</accession>
<evidence type="ECO:0000256" key="1">
    <source>
        <dbReference type="SAM" id="MobiDB-lite"/>
    </source>
</evidence>
<proteinExistence type="predicted"/>
<organism evidence="2 3">
    <name type="scientific">Henosepilachna vigintioctopunctata</name>
    <dbReference type="NCBI Taxonomy" id="420089"/>
    <lineage>
        <taxon>Eukaryota</taxon>
        <taxon>Metazoa</taxon>
        <taxon>Ecdysozoa</taxon>
        <taxon>Arthropoda</taxon>
        <taxon>Hexapoda</taxon>
        <taxon>Insecta</taxon>
        <taxon>Pterygota</taxon>
        <taxon>Neoptera</taxon>
        <taxon>Endopterygota</taxon>
        <taxon>Coleoptera</taxon>
        <taxon>Polyphaga</taxon>
        <taxon>Cucujiformia</taxon>
        <taxon>Coccinelloidea</taxon>
        <taxon>Coccinellidae</taxon>
        <taxon>Epilachninae</taxon>
        <taxon>Epilachnini</taxon>
        <taxon>Henosepilachna</taxon>
    </lineage>
</organism>
<name>A0AAW1VBN8_9CUCU</name>
<dbReference type="Proteomes" id="UP001431783">
    <property type="component" value="Unassembled WGS sequence"/>
</dbReference>
<gene>
    <name evidence="2" type="ORF">WA026_020993</name>
</gene>
<evidence type="ECO:0000313" key="2">
    <source>
        <dbReference type="EMBL" id="KAK9892613.1"/>
    </source>
</evidence>